<reference evidence="2" key="1">
    <citation type="submission" date="2021-01" db="EMBL/GenBank/DDBJ databases">
        <authorList>
            <person name="Corre E."/>
            <person name="Pelletier E."/>
            <person name="Niang G."/>
            <person name="Scheremetjew M."/>
            <person name="Finn R."/>
            <person name="Kale V."/>
            <person name="Holt S."/>
            <person name="Cochrane G."/>
            <person name="Meng A."/>
            <person name="Brown T."/>
            <person name="Cohen L."/>
        </authorList>
    </citation>
    <scope>NUCLEOTIDE SEQUENCE</scope>
    <source>
        <strain evidence="2">CCMP3124</strain>
    </source>
</reference>
<feature type="compositionally biased region" description="Basic and acidic residues" evidence="1">
    <location>
        <begin position="15"/>
        <end position="26"/>
    </location>
</feature>
<feature type="compositionally biased region" description="Basic residues" evidence="1">
    <location>
        <begin position="32"/>
        <end position="41"/>
    </location>
</feature>
<dbReference type="AlphaFoldDB" id="A0A7S1XH13"/>
<evidence type="ECO:0000256" key="1">
    <source>
        <dbReference type="SAM" id="MobiDB-lite"/>
    </source>
</evidence>
<sequence>MRRDISKLKRSPAQDAKRADESEAKTEQAVSPKKRERRVRTRSVSGQRNSKKCKPPAENTKSGKPSAHAERAAEAQKCEPKQSAEDAKVLSHKKSWTRRTTFFGWARHGKDKPLIADDFVPRKDAFVDDIELQMRRTVTTPAAPSTVPPHSQIQLSGNLARERKPAFEQPFAEDRAAHVRCDSRNHGSEASEPTAHSGSIFKPLSSASQVSVPEHSNYQPRHSRTISVMIEHLGDARFSDDL</sequence>
<feature type="region of interest" description="Disordered" evidence="1">
    <location>
        <begin position="182"/>
        <end position="223"/>
    </location>
</feature>
<organism evidence="2">
    <name type="scientific">Erythrolobus australicus</name>
    <dbReference type="NCBI Taxonomy" id="1077150"/>
    <lineage>
        <taxon>Eukaryota</taxon>
        <taxon>Rhodophyta</taxon>
        <taxon>Bangiophyceae</taxon>
        <taxon>Porphyridiales</taxon>
        <taxon>Porphyridiaceae</taxon>
        <taxon>Erythrolobus</taxon>
    </lineage>
</organism>
<name>A0A7S1XH13_9RHOD</name>
<dbReference type="EMBL" id="HBGI01000839">
    <property type="protein sequence ID" value="CAD9238797.1"/>
    <property type="molecule type" value="Transcribed_RNA"/>
</dbReference>
<proteinExistence type="predicted"/>
<accession>A0A7S1XH13</accession>
<feature type="compositionally biased region" description="Basic and acidic residues" evidence="1">
    <location>
        <begin position="67"/>
        <end position="89"/>
    </location>
</feature>
<gene>
    <name evidence="2" type="ORF">EAUS1353_LOCUS527</name>
</gene>
<protein>
    <submittedName>
        <fullName evidence="2">Uncharacterized protein</fullName>
    </submittedName>
</protein>
<feature type="compositionally biased region" description="Polar residues" evidence="1">
    <location>
        <begin position="205"/>
        <end position="220"/>
    </location>
</feature>
<feature type="region of interest" description="Disordered" evidence="1">
    <location>
        <begin position="1"/>
        <end position="93"/>
    </location>
</feature>
<evidence type="ECO:0000313" key="2">
    <source>
        <dbReference type="EMBL" id="CAD9238797.1"/>
    </source>
</evidence>